<protein>
    <submittedName>
        <fullName evidence="1">Uncharacterized protein</fullName>
    </submittedName>
</protein>
<reference evidence="1 2" key="1">
    <citation type="submission" date="2015-01" db="EMBL/GenBank/DDBJ databases">
        <title>Evolution of Trichinella species and genotypes.</title>
        <authorList>
            <person name="Korhonen P.K."/>
            <person name="Edoardo P."/>
            <person name="Giuseppe L.R."/>
            <person name="Gasser R.B."/>
        </authorList>
    </citation>
    <scope>NUCLEOTIDE SEQUENCE [LARGE SCALE GENOMIC DNA]</scope>
    <source>
        <strain evidence="1">ISS37</strain>
    </source>
</reference>
<dbReference type="EMBL" id="JYDL01000119">
    <property type="protein sequence ID" value="KRX15926.1"/>
    <property type="molecule type" value="Genomic_DNA"/>
</dbReference>
<proteinExistence type="predicted"/>
<dbReference type="Proteomes" id="UP000054630">
    <property type="component" value="Unassembled WGS sequence"/>
</dbReference>
<keyword evidence="2" id="KW-1185">Reference proteome</keyword>
<comment type="caution">
    <text evidence="1">The sequence shown here is derived from an EMBL/GenBank/DDBJ whole genome shotgun (WGS) entry which is preliminary data.</text>
</comment>
<evidence type="ECO:0000313" key="1">
    <source>
        <dbReference type="EMBL" id="KRX15926.1"/>
    </source>
</evidence>
<gene>
    <name evidence="1" type="ORF">T07_2173</name>
</gene>
<organism evidence="1 2">
    <name type="scientific">Trichinella nelsoni</name>
    <dbReference type="NCBI Taxonomy" id="6336"/>
    <lineage>
        <taxon>Eukaryota</taxon>
        <taxon>Metazoa</taxon>
        <taxon>Ecdysozoa</taxon>
        <taxon>Nematoda</taxon>
        <taxon>Enoplea</taxon>
        <taxon>Dorylaimia</taxon>
        <taxon>Trichinellida</taxon>
        <taxon>Trichinellidae</taxon>
        <taxon>Trichinella</taxon>
    </lineage>
</organism>
<evidence type="ECO:0000313" key="2">
    <source>
        <dbReference type="Proteomes" id="UP000054630"/>
    </source>
</evidence>
<sequence>MLQTGPTSSHRNRPSLGRPCPHYAPHLGISVILDKAARLFGAIRLARKYSSMCSNQVPTFDTMVNTICSAVRRSVNAHHL</sequence>
<dbReference type="AlphaFoldDB" id="A0A0V0RN52"/>
<name>A0A0V0RN52_9BILA</name>
<accession>A0A0V0RN52</accession>